<dbReference type="GeneID" id="4704349"/>
<protein>
    <recommendedName>
        <fullName evidence="1">2EXR domain-containing protein</fullName>
    </recommendedName>
</protein>
<reference evidence="2 3" key="1">
    <citation type="journal article" date="2008" name="PLoS Genet.">
        <title>Genomic islands in the pathogenic filamentous fungus Aspergillus fumigatus.</title>
        <authorList>
            <person name="Fedorova N.D."/>
            <person name="Khaldi N."/>
            <person name="Joardar V.S."/>
            <person name="Maiti R."/>
            <person name="Amedeo P."/>
            <person name="Anderson M.J."/>
            <person name="Crabtree J."/>
            <person name="Silva J.C."/>
            <person name="Badger J.H."/>
            <person name="Albarraq A."/>
            <person name="Angiuoli S."/>
            <person name="Bussey H."/>
            <person name="Bowyer P."/>
            <person name="Cotty P.J."/>
            <person name="Dyer P.S."/>
            <person name="Egan A."/>
            <person name="Galens K."/>
            <person name="Fraser-Liggett C.M."/>
            <person name="Haas B.J."/>
            <person name="Inman J.M."/>
            <person name="Kent R."/>
            <person name="Lemieux S."/>
            <person name="Malavazi I."/>
            <person name="Orvis J."/>
            <person name="Roemer T."/>
            <person name="Ronning C.M."/>
            <person name="Sundaram J.P."/>
            <person name="Sutton G."/>
            <person name="Turner G."/>
            <person name="Venter J.C."/>
            <person name="White O.R."/>
            <person name="Whitty B.R."/>
            <person name="Youngman P."/>
            <person name="Wolfe K.H."/>
            <person name="Goldman G.H."/>
            <person name="Wortman J.R."/>
            <person name="Jiang B."/>
            <person name="Denning D.W."/>
            <person name="Nierman W.C."/>
        </authorList>
    </citation>
    <scope>NUCLEOTIDE SEQUENCE [LARGE SCALE GENOMIC DNA]</scope>
    <source>
        <strain evidence="3">ATCC 1007 / CBS 513.65 / DSM 816 / NCTC 3887 / NRRL 1</strain>
    </source>
</reference>
<accession>A1CGY2</accession>
<name>A1CGY2_ASPCL</name>
<dbReference type="EMBL" id="DS027054">
    <property type="protein sequence ID" value="EAW10137.1"/>
    <property type="molecule type" value="Genomic_DNA"/>
</dbReference>
<dbReference type="HOGENOM" id="CLU_071377_2_0_1"/>
<dbReference type="Proteomes" id="UP000006701">
    <property type="component" value="Unassembled WGS sequence"/>
</dbReference>
<dbReference type="AlphaFoldDB" id="A1CGY2"/>
<proteinExistence type="predicted"/>
<dbReference type="eggNOG" id="ENOG502SSSZ">
    <property type="taxonomic scope" value="Eukaryota"/>
</dbReference>
<evidence type="ECO:0000313" key="2">
    <source>
        <dbReference type="EMBL" id="EAW10137.1"/>
    </source>
</evidence>
<sequence>MPNDPTTTTTTTFHLFPLLPPELRLRIWSLLLSTPRNIPIACQRGIHPNSRRFARFFTTPTLPPPLLHVNHESRTEALRIYTAQFQTAYSPRSIYIAFDRDVLQLPEDVLAYLGADELDRVQALTIEVSDASYFGHFYLDVVRRMRRLRRLELVLKETRVHWRVPWDEENDTGVGRLKEELQEAMTGEESRWECPCAAVRIVAASTGVELGVVEALPSPPLSLSPSLSGERLAGGDHGSAE</sequence>
<dbReference type="Pfam" id="PF20150">
    <property type="entry name" value="2EXR"/>
    <property type="match status" value="1"/>
</dbReference>
<dbReference type="InterPro" id="IPR045518">
    <property type="entry name" value="2EXR"/>
</dbReference>
<dbReference type="KEGG" id="act:ACLA_046020"/>
<keyword evidence="3" id="KW-1185">Reference proteome</keyword>
<gene>
    <name evidence="2" type="ORF">ACLA_046020</name>
</gene>
<feature type="domain" description="2EXR" evidence="1">
    <location>
        <begin position="13"/>
        <end position="103"/>
    </location>
</feature>
<organism evidence="2 3">
    <name type="scientific">Aspergillus clavatus (strain ATCC 1007 / CBS 513.65 / DSM 816 / NCTC 3887 / NRRL 1 / QM 1276 / 107)</name>
    <dbReference type="NCBI Taxonomy" id="344612"/>
    <lineage>
        <taxon>Eukaryota</taxon>
        <taxon>Fungi</taxon>
        <taxon>Dikarya</taxon>
        <taxon>Ascomycota</taxon>
        <taxon>Pezizomycotina</taxon>
        <taxon>Eurotiomycetes</taxon>
        <taxon>Eurotiomycetidae</taxon>
        <taxon>Eurotiales</taxon>
        <taxon>Aspergillaceae</taxon>
        <taxon>Aspergillus</taxon>
        <taxon>Aspergillus subgen. Fumigati</taxon>
    </lineage>
</organism>
<evidence type="ECO:0000259" key="1">
    <source>
        <dbReference type="Pfam" id="PF20150"/>
    </source>
</evidence>
<dbReference type="PANTHER" id="PTHR35910">
    <property type="entry name" value="2EXR DOMAIN-CONTAINING PROTEIN"/>
    <property type="match status" value="1"/>
</dbReference>
<dbReference type="VEuPathDB" id="FungiDB:ACLA_046020"/>
<dbReference type="PANTHER" id="PTHR35910:SF1">
    <property type="entry name" value="2EXR DOMAIN-CONTAINING PROTEIN"/>
    <property type="match status" value="1"/>
</dbReference>
<dbReference type="RefSeq" id="XP_001271563.1">
    <property type="nucleotide sequence ID" value="XM_001271562.1"/>
</dbReference>
<dbReference type="OrthoDB" id="3473305at2759"/>
<evidence type="ECO:0000313" key="3">
    <source>
        <dbReference type="Proteomes" id="UP000006701"/>
    </source>
</evidence>